<feature type="region of interest" description="Disordered" evidence="9">
    <location>
        <begin position="256"/>
        <end position="279"/>
    </location>
</feature>
<keyword evidence="12" id="KW-1185">Reference proteome</keyword>
<feature type="compositionally biased region" description="Basic and acidic residues" evidence="9">
    <location>
        <begin position="12"/>
        <end position="22"/>
    </location>
</feature>
<accession>A0A672INX9</accession>
<evidence type="ECO:0000256" key="9">
    <source>
        <dbReference type="SAM" id="MobiDB-lite"/>
    </source>
</evidence>
<dbReference type="GO" id="GO:0000981">
    <property type="term" value="F:DNA-binding transcription factor activity, RNA polymerase II-specific"/>
    <property type="evidence" value="ECO:0007669"/>
    <property type="project" value="TreeGrafter"/>
</dbReference>
<feature type="domain" description="C2H2-type" evidence="10">
    <location>
        <begin position="208"/>
        <end position="235"/>
    </location>
</feature>
<sequence length="289" mass="32125">MFDSLMEASSAEQEKLDPPQIKEEEEELCTAPGEEQLQLSLEGGAFMVAFTNQQSYLSEPEADGEQPHSLGSAVPDRHDAKKGKLVDSGLNQDAQLRTSSRCHDQSVDGSPVMQTQSESETSKLSYATCSQTFSEQQQLLLQQTAWTADKKYSCKMCGESFSARSDLLVHMRSHTDEKPYSCTTCSKSFSVHRNLLRHMRTHTGEKPYSCAMCGKSFSKHSNLLRHYRTHTGEKPFSCALCDKSFRHRRDTLLVHTRTHTDENVTTPSPDPPGSLDSPGGAVHCDCLSI</sequence>
<comment type="subcellular location">
    <subcellularLocation>
        <location evidence="1">Nucleus</location>
    </subcellularLocation>
</comment>
<keyword evidence="3" id="KW-0677">Repeat</keyword>
<feature type="compositionally biased region" description="Basic and acidic residues" evidence="9">
    <location>
        <begin position="75"/>
        <end position="85"/>
    </location>
</feature>
<evidence type="ECO:0000256" key="3">
    <source>
        <dbReference type="ARBA" id="ARBA00022737"/>
    </source>
</evidence>
<dbReference type="Pfam" id="PF00096">
    <property type="entry name" value="zf-C2H2"/>
    <property type="match status" value="3"/>
</dbReference>
<feature type="domain" description="C2H2-type" evidence="10">
    <location>
        <begin position="152"/>
        <end position="179"/>
    </location>
</feature>
<dbReference type="PANTHER" id="PTHR23226:SF416">
    <property type="entry name" value="FI01424P"/>
    <property type="match status" value="1"/>
</dbReference>
<feature type="region of interest" description="Disordered" evidence="9">
    <location>
        <begin position="56"/>
        <end position="119"/>
    </location>
</feature>
<dbReference type="SMART" id="SM00355">
    <property type="entry name" value="ZnF_C2H2"/>
    <property type="match status" value="4"/>
</dbReference>
<feature type="domain" description="C2H2-type" evidence="10">
    <location>
        <begin position="236"/>
        <end position="264"/>
    </location>
</feature>
<keyword evidence="6" id="KW-0238">DNA-binding</keyword>
<evidence type="ECO:0000256" key="5">
    <source>
        <dbReference type="ARBA" id="ARBA00022833"/>
    </source>
</evidence>
<proteinExistence type="predicted"/>
<reference evidence="11" key="1">
    <citation type="submission" date="2019-06" db="EMBL/GenBank/DDBJ databases">
        <authorList>
            <consortium name="Wellcome Sanger Institute Data Sharing"/>
        </authorList>
    </citation>
    <scope>NUCLEOTIDE SEQUENCE [LARGE SCALE GENOMIC DNA]</scope>
</reference>
<dbReference type="Gene3D" id="3.30.160.60">
    <property type="entry name" value="Classic Zinc Finger"/>
    <property type="match status" value="4"/>
</dbReference>
<evidence type="ECO:0000259" key="10">
    <source>
        <dbReference type="PROSITE" id="PS50157"/>
    </source>
</evidence>
<dbReference type="FunFam" id="3.30.160.60:FF:002343">
    <property type="entry name" value="Zinc finger protein 33A"/>
    <property type="match status" value="2"/>
</dbReference>
<evidence type="ECO:0000256" key="8">
    <source>
        <dbReference type="PROSITE-ProRule" id="PRU00042"/>
    </source>
</evidence>
<evidence type="ECO:0000256" key="2">
    <source>
        <dbReference type="ARBA" id="ARBA00022723"/>
    </source>
</evidence>
<dbReference type="PANTHER" id="PTHR23226">
    <property type="entry name" value="ZINC FINGER AND SCAN DOMAIN-CONTAINING"/>
    <property type="match status" value="1"/>
</dbReference>
<reference evidence="11" key="3">
    <citation type="submission" date="2025-09" db="UniProtKB">
        <authorList>
            <consortium name="Ensembl"/>
        </authorList>
    </citation>
    <scope>IDENTIFICATION</scope>
</reference>
<dbReference type="Proteomes" id="UP000472267">
    <property type="component" value="Chromosome 20"/>
</dbReference>
<reference evidence="11" key="2">
    <citation type="submission" date="2025-08" db="UniProtKB">
        <authorList>
            <consortium name="Ensembl"/>
        </authorList>
    </citation>
    <scope>IDENTIFICATION</scope>
</reference>
<keyword evidence="4 8" id="KW-0863">Zinc-finger</keyword>
<keyword evidence="2" id="KW-0479">Metal-binding</keyword>
<name>A0A672INX9_SALFA</name>
<feature type="domain" description="C2H2-type" evidence="10">
    <location>
        <begin position="180"/>
        <end position="207"/>
    </location>
</feature>
<dbReference type="AlphaFoldDB" id="A0A672INX9"/>
<dbReference type="GO" id="GO:0000978">
    <property type="term" value="F:RNA polymerase II cis-regulatory region sequence-specific DNA binding"/>
    <property type="evidence" value="ECO:0007669"/>
    <property type="project" value="TreeGrafter"/>
</dbReference>
<dbReference type="PROSITE" id="PS00028">
    <property type="entry name" value="ZINC_FINGER_C2H2_1"/>
    <property type="match status" value="3"/>
</dbReference>
<dbReference type="InterPro" id="IPR013087">
    <property type="entry name" value="Znf_C2H2_type"/>
</dbReference>
<dbReference type="Ensembl" id="ENSSFAT00005045077.1">
    <property type="protein sequence ID" value="ENSSFAP00005043528.1"/>
    <property type="gene ID" value="ENSSFAG00005021515.1"/>
</dbReference>
<dbReference type="FunFam" id="3.30.160.60:FF:000774">
    <property type="entry name" value="Zinc finger protein"/>
    <property type="match status" value="1"/>
</dbReference>
<evidence type="ECO:0000256" key="1">
    <source>
        <dbReference type="ARBA" id="ARBA00004123"/>
    </source>
</evidence>
<evidence type="ECO:0000256" key="7">
    <source>
        <dbReference type="ARBA" id="ARBA00023242"/>
    </source>
</evidence>
<dbReference type="SUPFAM" id="SSF57667">
    <property type="entry name" value="beta-beta-alpha zinc fingers"/>
    <property type="match status" value="2"/>
</dbReference>
<feature type="region of interest" description="Disordered" evidence="9">
    <location>
        <begin position="1"/>
        <end position="36"/>
    </location>
</feature>
<evidence type="ECO:0000313" key="11">
    <source>
        <dbReference type="Ensembl" id="ENSSFAP00005043528.1"/>
    </source>
</evidence>
<dbReference type="GO" id="GO:0005634">
    <property type="term" value="C:nucleus"/>
    <property type="evidence" value="ECO:0007669"/>
    <property type="project" value="UniProtKB-SubCell"/>
</dbReference>
<dbReference type="InterPro" id="IPR036236">
    <property type="entry name" value="Znf_C2H2_sf"/>
</dbReference>
<evidence type="ECO:0000256" key="6">
    <source>
        <dbReference type="ARBA" id="ARBA00023125"/>
    </source>
</evidence>
<dbReference type="GO" id="GO:0008270">
    <property type="term" value="F:zinc ion binding"/>
    <property type="evidence" value="ECO:0007669"/>
    <property type="project" value="UniProtKB-KW"/>
</dbReference>
<keyword evidence="7" id="KW-0539">Nucleus</keyword>
<dbReference type="PROSITE" id="PS50157">
    <property type="entry name" value="ZINC_FINGER_C2H2_2"/>
    <property type="match status" value="4"/>
</dbReference>
<evidence type="ECO:0000256" key="4">
    <source>
        <dbReference type="ARBA" id="ARBA00022771"/>
    </source>
</evidence>
<evidence type="ECO:0000313" key="12">
    <source>
        <dbReference type="Proteomes" id="UP000472267"/>
    </source>
</evidence>
<organism evidence="11 12">
    <name type="scientific">Salarias fasciatus</name>
    <name type="common">Jewelled blenny</name>
    <name type="synonym">Blennius fasciatus</name>
    <dbReference type="NCBI Taxonomy" id="181472"/>
    <lineage>
        <taxon>Eukaryota</taxon>
        <taxon>Metazoa</taxon>
        <taxon>Chordata</taxon>
        <taxon>Craniata</taxon>
        <taxon>Vertebrata</taxon>
        <taxon>Euteleostomi</taxon>
        <taxon>Actinopterygii</taxon>
        <taxon>Neopterygii</taxon>
        <taxon>Teleostei</taxon>
        <taxon>Neoteleostei</taxon>
        <taxon>Acanthomorphata</taxon>
        <taxon>Ovalentaria</taxon>
        <taxon>Blenniimorphae</taxon>
        <taxon>Blenniiformes</taxon>
        <taxon>Blennioidei</taxon>
        <taxon>Blenniidae</taxon>
        <taxon>Salariinae</taxon>
        <taxon>Salarias</taxon>
    </lineage>
</organism>
<protein>
    <recommendedName>
        <fullName evidence="10">C2H2-type domain-containing protein</fullName>
    </recommendedName>
</protein>
<feature type="compositionally biased region" description="Polar residues" evidence="9">
    <location>
        <begin position="89"/>
        <end position="99"/>
    </location>
</feature>
<dbReference type="FunFam" id="3.30.160.60:FF:000275">
    <property type="entry name" value="zinc finger protein 90 homolog"/>
    <property type="match status" value="1"/>
</dbReference>
<keyword evidence="5" id="KW-0862">Zinc</keyword>